<evidence type="ECO:0000313" key="2">
    <source>
        <dbReference type="EMBL" id="CUS11266.1"/>
    </source>
</evidence>
<dbReference type="Proteomes" id="UP001412239">
    <property type="component" value="Unassembled WGS sequence"/>
</dbReference>
<organism evidence="2 3">
    <name type="scientific">Tuber aestivum</name>
    <name type="common">summer truffle</name>
    <dbReference type="NCBI Taxonomy" id="59557"/>
    <lineage>
        <taxon>Eukaryota</taxon>
        <taxon>Fungi</taxon>
        <taxon>Dikarya</taxon>
        <taxon>Ascomycota</taxon>
        <taxon>Pezizomycotina</taxon>
        <taxon>Pezizomycetes</taxon>
        <taxon>Pezizales</taxon>
        <taxon>Tuberaceae</taxon>
        <taxon>Tuber</taxon>
    </lineage>
</organism>
<accession>A0A292PUP5</accession>
<name>A0A292PUP5_9PEZI</name>
<dbReference type="AlphaFoldDB" id="A0A292PUP5"/>
<reference evidence="2" key="1">
    <citation type="submission" date="2015-10" db="EMBL/GenBank/DDBJ databases">
        <authorList>
            <person name="Regsiter A."/>
            <person name="william w."/>
        </authorList>
    </citation>
    <scope>NUCLEOTIDE SEQUENCE</scope>
    <source>
        <strain evidence="2">Montdore</strain>
    </source>
</reference>
<protein>
    <submittedName>
        <fullName evidence="2">Uncharacterized protein</fullName>
    </submittedName>
</protein>
<sequence length="103" mass="11641">MWRGFRRGWTNSGKTWVRGGQRGEAAKTQSLEITPLSRLIKVGLSYSSCTGFFLSSPFGSNPSASPENGEYCEKPPDKKTTPIKLVRFPLPPKQWWSKSKYRS</sequence>
<evidence type="ECO:0000313" key="3">
    <source>
        <dbReference type="Proteomes" id="UP001412239"/>
    </source>
</evidence>
<keyword evidence="3" id="KW-1185">Reference proteome</keyword>
<dbReference type="EMBL" id="LN891026">
    <property type="protein sequence ID" value="CUS11266.1"/>
    <property type="molecule type" value="Genomic_DNA"/>
</dbReference>
<evidence type="ECO:0000256" key="1">
    <source>
        <dbReference type="SAM" id="MobiDB-lite"/>
    </source>
</evidence>
<proteinExistence type="predicted"/>
<gene>
    <name evidence="2" type="ORF">GSTUAT00004630001</name>
</gene>
<feature type="region of interest" description="Disordered" evidence="1">
    <location>
        <begin position="1"/>
        <end position="27"/>
    </location>
</feature>